<dbReference type="Pfam" id="PF09709">
    <property type="entry name" value="Cas_Csd1"/>
    <property type="match status" value="1"/>
</dbReference>
<dbReference type="InterPro" id="IPR010144">
    <property type="entry name" value="CRISPR-assoc_prot_Csd1-typ"/>
</dbReference>
<evidence type="ECO:0000313" key="2">
    <source>
        <dbReference type="Proteomes" id="UP000236340"/>
    </source>
</evidence>
<sequence length="585" mass="65344">MILHALNSYYQRMQDDPDAAMPAFGTSIENISFALVLGEDGSLRDIEDLREGGGKKLKPRKLPVPAAVTRTSGVKANFIWDKAAYIFGTDGDGATTKNLERFDAFRELLTTVCGDLEDPGYQAVLRFLRSWNAEQTEGAVSRFQPWEEVCNANLVFRLDGTPGFIHDRPTVHQCWIEYGQTASDAPLGQCLISGEENAPLARVHTPIKGVRGGQKSGGYIVSYNASAFVSYKQDKASVAETSAFAYTTALNALLASDSRQKVSIGDTTYIFWAERKNIAEELFADFFAPPEEEGKSAPASRDDRQTAANIRGLLKAVRDGRRPVDFLPELDENVRFYILGLAPNAARLSIRFWATDSLGNLLTRVSRHYEQLDIVRQYDSEPEFPPLWRLLVQTATLGKGENISPVLAGGLTRAMLTGNPYPKSLLPVVLDRIRAEQDVTYFRAALLKAFLLRNTKMEEVTVSLNPERTDLPYLLGRLFAVIEKTQEEAVPGSNATVKDRYLAAASATPGLVFHLLLKNRTNHIAKLRKDPERKGRAVYLERLTQDIIAEFNDYPKTQAPEQQGLFMIGYYHQRKDFYTKKTQEG</sequence>
<dbReference type="CDD" id="cd09757">
    <property type="entry name" value="Cas8c_I-C"/>
    <property type="match status" value="1"/>
</dbReference>
<name>A0A2K2HCI1_9BACT</name>
<organism evidence="1 2">
    <name type="scientific">Geothermobacter hydrogeniphilus</name>
    <dbReference type="NCBI Taxonomy" id="1969733"/>
    <lineage>
        <taxon>Bacteria</taxon>
        <taxon>Pseudomonadati</taxon>
        <taxon>Thermodesulfobacteriota</taxon>
        <taxon>Desulfuromonadia</taxon>
        <taxon>Desulfuromonadales</taxon>
        <taxon>Geothermobacteraceae</taxon>
        <taxon>Geothermobacter</taxon>
    </lineage>
</organism>
<dbReference type="Proteomes" id="UP000236340">
    <property type="component" value="Unassembled WGS sequence"/>
</dbReference>
<dbReference type="NCBIfam" id="TIGR01863">
    <property type="entry name" value="cas_Csd1"/>
    <property type="match status" value="1"/>
</dbReference>
<proteinExistence type="predicted"/>
<protein>
    <submittedName>
        <fullName evidence="1">Type I-C CRISPR-associated protein Cas8c/Csd1</fullName>
    </submittedName>
</protein>
<evidence type="ECO:0000313" key="1">
    <source>
        <dbReference type="EMBL" id="PNU21022.1"/>
    </source>
</evidence>
<dbReference type="AlphaFoldDB" id="A0A2K2HCI1"/>
<dbReference type="EMBL" id="PPFX01000006">
    <property type="protein sequence ID" value="PNU21022.1"/>
    <property type="molecule type" value="Genomic_DNA"/>
</dbReference>
<dbReference type="OrthoDB" id="9778918at2"/>
<reference evidence="1 2" key="1">
    <citation type="journal article" date="2018" name="Genome Announc.">
        <title>Genome Sequence of Geothermobacter sp. HR-1 Iron Reducer from the Loihi Seamount.</title>
        <authorList>
            <person name="Smith H."/>
            <person name="Abuyen K."/>
            <person name="Tremblay J."/>
            <person name="Savalia P."/>
            <person name="Perez-Rodriguez I."/>
            <person name="Emerson D."/>
            <person name="Tully B."/>
            <person name="Amend J."/>
        </authorList>
    </citation>
    <scope>NUCLEOTIDE SEQUENCE [LARGE SCALE GENOMIC DNA]</scope>
    <source>
        <strain evidence="1 2">HR-1</strain>
    </source>
</reference>
<accession>A0A2K2HCI1</accession>
<dbReference type="RefSeq" id="WP_103114551.1">
    <property type="nucleotide sequence ID" value="NZ_PPFX01000006.1"/>
</dbReference>
<comment type="caution">
    <text evidence="1">The sequence shown here is derived from an EMBL/GenBank/DDBJ whole genome shotgun (WGS) entry which is preliminary data.</text>
</comment>
<gene>
    <name evidence="1" type="primary">cas8c</name>
    <name evidence="1" type="ORF">C2E25_04260</name>
</gene>